<evidence type="ECO:0000313" key="6">
    <source>
        <dbReference type="Proteomes" id="UP001579974"/>
    </source>
</evidence>
<feature type="domain" description="HTH gntR-type" evidence="4">
    <location>
        <begin position="6"/>
        <end position="73"/>
    </location>
</feature>
<dbReference type="SUPFAM" id="SSF48008">
    <property type="entry name" value="GntR ligand-binding domain-like"/>
    <property type="match status" value="1"/>
</dbReference>
<dbReference type="Pfam" id="PF07729">
    <property type="entry name" value="FCD"/>
    <property type="match status" value="1"/>
</dbReference>
<dbReference type="InterPro" id="IPR036388">
    <property type="entry name" value="WH-like_DNA-bd_sf"/>
</dbReference>
<dbReference type="SMART" id="SM00895">
    <property type="entry name" value="FCD"/>
    <property type="match status" value="1"/>
</dbReference>
<dbReference type="PANTHER" id="PTHR43537">
    <property type="entry name" value="TRANSCRIPTIONAL REGULATOR, GNTR FAMILY"/>
    <property type="match status" value="1"/>
</dbReference>
<keyword evidence="3" id="KW-0804">Transcription</keyword>
<evidence type="ECO:0000256" key="3">
    <source>
        <dbReference type="ARBA" id="ARBA00023163"/>
    </source>
</evidence>
<accession>A0ABV5AGK2</accession>
<evidence type="ECO:0000313" key="5">
    <source>
        <dbReference type="EMBL" id="MFB5190772.1"/>
    </source>
</evidence>
<protein>
    <submittedName>
        <fullName evidence="5">GntR family transcriptional regulator</fullName>
    </submittedName>
</protein>
<dbReference type="InterPro" id="IPR008920">
    <property type="entry name" value="TF_FadR/GntR_C"/>
</dbReference>
<dbReference type="CDD" id="cd07377">
    <property type="entry name" value="WHTH_GntR"/>
    <property type="match status" value="1"/>
</dbReference>
<proteinExistence type="predicted"/>
<dbReference type="SUPFAM" id="SSF46785">
    <property type="entry name" value="Winged helix' DNA-binding domain"/>
    <property type="match status" value="1"/>
</dbReference>
<dbReference type="InterPro" id="IPR036390">
    <property type="entry name" value="WH_DNA-bd_sf"/>
</dbReference>
<dbReference type="InterPro" id="IPR011711">
    <property type="entry name" value="GntR_C"/>
</dbReference>
<name>A0ABV5AGK2_9BACL</name>
<dbReference type="Pfam" id="PF00392">
    <property type="entry name" value="GntR"/>
    <property type="match status" value="1"/>
</dbReference>
<dbReference type="SMART" id="SM00345">
    <property type="entry name" value="HTH_GNTR"/>
    <property type="match status" value="1"/>
</dbReference>
<dbReference type="EMBL" id="JBDXSU010000007">
    <property type="protein sequence ID" value="MFB5190772.1"/>
    <property type="molecule type" value="Genomic_DNA"/>
</dbReference>
<organism evidence="5 6">
    <name type="scientific">Alicyclobacillus fastidiosus</name>
    <dbReference type="NCBI Taxonomy" id="392011"/>
    <lineage>
        <taxon>Bacteria</taxon>
        <taxon>Bacillati</taxon>
        <taxon>Bacillota</taxon>
        <taxon>Bacilli</taxon>
        <taxon>Bacillales</taxon>
        <taxon>Alicyclobacillaceae</taxon>
        <taxon>Alicyclobacillus</taxon>
    </lineage>
</organism>
<dbReference type="Gene3D" id="1.20.120.530">
    <property type="entry name" value="GntR ligand-binding domain-like"/>
    <property type="match status" value="1"/>
</dbReference>
<sequence>MSERSHTKTDIAVREIRTRILTGVYQSGTRLRQNELVKNLGLGVTPVREALMQLISEGLLVRKPYAGVVVSHVTSTSVAEMYAVRKVLEKFATETACAHLSEGDMDRLSNLMNDMKKAHEANDDRLYQTANHAFHMTIYAASQNQRLTELIESQWRTFPRGVFGFSRERRESSSQEHGLIFDALRKRDHLTAGALMVAHITNYESHVQELLGHQQK</sequence>
<keyword evidence="2" id="KW-0238">DNA-binding</keyword>
<keyword evidence="1" id="KW-0805">Transcription regulation</keyword>
<dbReference type="PANTHER" id="PTHR43537:SF24">
    <property type="entry name" value="GLUCONATE OPERON TRANSCRIPTIONAL REPRESSOR"/>
    <property type="match status" value="1"/>
</dbReference>
<dbReference type="InterPro" id="IPR000524">
    <property type="entry name" value="Tscrpt_reg_HTH_GntR"/>
</dbReference>
<dbReference type="Proteomes" id="UP001579974">
    <property type="component" value="Unassembled WGS sequence"/>
</dbReference>
<evidence type="ECO:0000256" key="1">
    <source>
        <dbReference type="ARBA" id="ARBA00023015"/>
    </source>
</evidence>
<dbReference type="PROSITE" id="PS50949">
    <property type="entry name" value="HTH_GNTR"/>
    <property type="match status" value="1"/>
</dbReference>
<reference evidence="5 6" key="1">
    <citation type="journal article" date="2024" name="Int. J. Mol. Sci.">
        <title>Exploration of Alicyclobacillus spp. Genome in Search of Antibiotic Resistance.</title>
        <authorList>
            <person name="Bucka-Kolendo J."/>
            <person name="Kiousi D.E."/>
            <person name="Dekowska A."/>
            <person name="Mikolajczuk-Szczyrba A."/>
            <person name="Karadedos D.M."/>
            <person name="Michael P."/>
            <person name="Galanis A."/>
            <person name="Sokolowska B."/>
        </authorList>
    </citation>
    <scope>NUCLEOTIDE SEQUENCE [LARGE SCALE GENOMIC DNA]</scope>
    <source>
        <strain evidence="5 6">KKP 3000</strain>
    </source>
</reference>
<keyword evidence="6" id="KW-1185">Reference proteome</keyword>
<dbReference type="Gene3D" id="1.10.10.10">
    <property type="entry name" value="Winged helix-like DNA-binding domain superfamily/Winged helix DNA-binding domain"/>
    <property type="match status" value="1"/>
</dbReference>
<gene>
    <name evidence="5" type="ORF">KKP3000_004258</name>
</gene>
<dbReference type="RefSeq" id="WP_275474457.1">
    <property type="nucleotide sequence ID" value="NZ_CP162940.1"/>
</dbReference>
<evidence type="ECO:0000256" key="2">
    <source>
        <dbReference type="ARBA" id="ARBA00023125"/>
    </source>
</evidence>
<evidence type="ECO:0000259" key="4">
    <source>
        <dbReference type="PROSITE" id="PS50949"/>
    </source>
</evidence>
<comment type="caution">
    <text evidence="5">The sequence shown here is derived from an EMBL/GenBank/DDBJ whole genome shotgun (WGS) entry which is preliminary data.</text>
</comment>